<keyword evidence="1" id="KW-0812">Transmembrane</keyword>
<dbReference type="SUPFAM" id="SSF51261">
    <property type="entry name" value="Duplicated hybrid motif"/>
    <property type="match status" value="1"/>
</dbReference>
<evidence type="ECO:0000259" key="2">
    <source>
        <dbReference type="Pfam" id="PF01551"/>
    </source>
</evidence>
<dbReference type="RefSeq" id="WP_187013307.1">
    <property type="nucleotide sequence ID" value="NZ_JACOQI010000001.1"/>
</dbReference>
<dbReference type="GO" id="GO:0004222">
    <property type="term" value="F:metalloendopeptidase activity"/>
    <property type="evidence" value="ECO:0007669"/>
    <property type="project" value="TreeGrafter"/>
</dbReference>
<dbReference type="EMBL" id="JACOQI010000001">
    <property type="protein sequence ID" value="MBC5768906.1"/>
    <property type="molecule type" value="Genomic_DNA"/>
</dbReference>
<proteinExistence type="predicted"/>
<evidence type="ECO:0000313" key="3">
    <source>
        <dbReference type="EMBL" id="MBC5768906.1"/>
    </source>
</evidence>
<sequence>MKRAYHDLMEQISVPGGLNDRVLQAVRQEAAGVGTRRKRTALRAAVCAACALALVLGTVRLAPRSAEEPGLPQLTYSFGLTAYAADIGETIVPNANGGLALRSGTGIWDPLQGYFTGCLFQVTGENLQKVTLSVDRGGLYRSETRKALSNDEAQALWQAEENGELVCSVYGADEGAPMNADVMTALGSDVTVDYDPSASYGFWVPPEELPTASGDMKQDTWDSIDTFDGAHLTVEATFLDGKTETRTYTLSTGRLRLDRYENGTWTVLPQLAGDEEAYVYGIYAVSEEESRWFQWPVEGSNTISLSNPFGARWNPGGQGKTVHNGIDIPAERGTPVLAAADGTVTETGFDTERGNYLMIDHGDGLTTLYAACSKVDVNEGDPVKAGTPIAAVGSTGRSTGPHLHFEVRQDDVPQNPTAYFDADVRSTLRMG</sequence>
<dbReference type="Proteomes" id="UP000620327">
    <property type="component" value="Unassembled WGS sequence"/>
</dbReference>
<gene>
    <name evidence="3" type="ORF">H8Z83_00890</name>
</gene>
<dbReference type="PANTHER" id="PTHR21666:SF270">
    <property type="entry name" value="MUREIN HYDROLASE ACTIVATOR ENVC"/>
    <property type="match status" value="1"/>
</dbReference>
<keyword evidence="4" id="KW-1185">Reference proteome</keyword>
<accession>A0A923S5V3</accession>
<organism evidence="3 4">
    <name type="scientific">Dysosmobacter segnis</name>
    <dbReference type="NCBI Taxonomy" id="2763042"/>
    <lineage>
        <taxon>Bacteria</taxon>
        <taxon>Bacillati</taxon>
        <taxon>Bacillota</taxon>
        <taxon>Clostridia</taxon>
        <taxon>Eubacteriales</taxon>
        <taxon>Oscillospiraceae</taxon>
        <taxon>Dysosmobacter</taxon>
    </lineage>
</organism>
<reference evidence="3" key="1">
    <citation type="submission" date="2020-08" db="EMBL/GenBank/DDBJ databases">
        <title>Genome public.</title>
        <authorList>
            <person name="Liu C."/>
            <person name="Sun Q."/>
        </authorList>
    </citation>
    <scope>NUCLEOTIDE SEQUENCE</scope>
    <source>
        <strain evidence="3">BX15</strain>
    </source>
</reference>
<dbReference type="PANTHER" id="PTHR21666">
    <property type="entry name" value="PEPTIDASE-RELATED"/>
    <property type="match status" value="1"/>
</dbReference>
<feature type="domain" description="M23ase beta-sheet core" evidence="2">
    <location>
        <begin position="322"/>
        <end position="416"/>
    </location>
</feature>
<evidence type="ECO:0000313" key="4">
    <source>
        <dbReference type="Proteomes" id="UP000620327"/>
    </source>
</evidence>
<keyword evidence="1" id="KW-0472">Membrane</keyword>
<dbReference type="InterPro" id="IPR016047">
    <property type="entry name" value="M23ase_b-sheet_dom"/>
</dbReference>
<dbReference type="Pfam" id="PF01551">
    <property type="entry name" value="Peptidase_M23"/>
    <property type="match status" value="1"/>
</dbReference>
<name>A0A923S5V3_9FIRM</name>
<keyword evidence="1" id="KW-1133">Transmembrane helix</keyword>
<dbReference type="Gene3D" id="2.70.70.10">
    <property type="entry name" value="Glucose Permease (Domain IIA)"/>
    <property type="match status" value="1"/>
</dbReference>
<dbReference type="InterPro" id="IPR011055">
    <property type="entry name" value="Dup_hybrid_motif"/>
</dbReference>
<evidence type="ECO:0000256" key="1">
    <source>
        <dbReference type="SAM" id="Phobius"/>
    </source>
</evidence>
<protein>
    <submittedName>
        <fullName evidence="3">M23 family metallopeptidase</fullName>
    </submittedName>
</protein>
<feature type="transmembrane region" description="Helical" evidence="1">
    <location>
        <begin position="41"/>
        <end position="62"/>
    </location>
</feature>
<comment type="caution">
    <text evidence="3">The sequence shown here is derived from an EMBL/GenBank/DDBJ whole genome shotgun (WGS) entry which is preliminary data.</text>
</comment>
<dbReference type="AlphaFoldDB" id="A0A923S5V3"/>
<dbReference type="CDD" id="cd12797">
    <property type="entry name" value="M23_peptidase"/>
    <property type="match status" value="1"/>
</dbReference>
<dbReference type="InterPro" id="IPR050570">
    <property type="entry name" value="Cell_wall_metabolism_enzyme"/>
</dbReference>